<feature type="compositionally biased region" description="Low complexity" evidence="1">
    <location>
        <begin position="25"/>
        <end position="45"/>
    </location>
</feature>
<comment type="caution">
    <text evidence="2">The sequence shown here is derived from an EMBL/GenBank/DDBJ whole genome shotgun (WGS) entry which is preliminary data.</text>
</comment>
<dbReference type="EMBL" id="QJKJ01003956">
    <property type="protein sequence ID" value="RDX96152.1"/>
    <property type="molecule type" value="Genomic_DNA"/>
</dbReference>
<dbReference type="Proteomes" id="UP000257109">
    <property type="component" value="Unassembled WGS sequence"/>
</dbReference>
<reference evidence="2" key="1">
    <citation type="submission" date="2018-05" db="EMBL/GenBank/DDBJ databases">
        <title>Draft genome of Mucuna pruriens seed.</title>
        <authorList>
            <person name="Nnadi N.E."/>
            <person name="Vos R."/>
            <person name="Hasami M.H."/>
            <person name="Devisetty U.K."/>
            <person name="Aguiy J.C."/>
        </authorList>
    </citation>
    <scope>NUCLEOTIDE SEQUENCE [LARGE SCALE GENOMIC DNA]</scope>
    <source>
        <strain evidence="2">JCA_2017</strain>
    </source>
</reference>
<feature type="non-terminal residue" evidence="2">
    <location>
        <position position="1"/>
    </location>
</feature>
<keyword evidence="3" id="KW-1185">Reference proteome</keyword>
<name>A0A371H029_MUCPR</name>
<proteinExistence type="predicted"/>
<dbReference type="OrthoDB" id="29523at2759"/>
<protein>
    <recommendedName>
        <fullName evidence="4">G-patch domain-containing protein</fullName>
    </recommendedName>
</protein>
<evidence type="ECO:0000313" key="2">
    <source>
        <dbReference type="EMBL" id="RDX96152.1"/>
    </source>
</evidence>
<dbReference type="AlphaFoldDB" id="A0A371H029"/>
<evidence type="ECO:0000256" key="1">
    <source>
        <dbReference type="SAM" id="MobiDB-lite"/>
    </source>
</evidence>
<sequence>MGEKELVISTPTPEEYIEGEEEASETSFESSEIANSENISSTSATEKMATRVMIKEGYQPENKGRAGLGCQRSNKGKYIGSFPNQSSLYQYFVSGGVAMIRNEPGSSQEELHKIKEGLAN</sequence>
<gene>
    <name evidence="2" type="ORF">CR513_21225</name>
</gene>
<organism evidence="2 3">
    <name type="scientific">Mucuna pruriens</name>
    <name type="common">Velvet bean</name>
    <name type="synonym">Dolichos pruriens</name>
    <dbReference type="NCBI Taxonomy" id="157652"/>
    <lineage>
        <taxon>Eukaryota</taxon>
        <taxon>Viridiplantae</taxon>
        <taxon>Streptophyta</taxon>
        <taxon>Embryophyta</taxon>
        <taxon>Tracheophyta</taxon>
        <taxon>Spermatophyta</taxon>
        <taxon>Magnoliopsida</taxon>
        <taxon>eudicotyledons</taxon>
        <taxon>Gunneridae</taxon>
        <taxon>Pentapetalae</taxon>
        <taxon>rosids</taxon>
        <taxon>fabids</taxon>
        <taxon>Fabales</taxon>
        <taxon>Fabaceae</taxon>
        <taxon>Papilionoideae</taxon>
        <taxon>50 kb inversion clade</taxon>
        <taxon>NPAAA clade</taxon>
        <taxon>indigoferoid/millettioid clade</taxon>
        <taxon>Phaseoleae</taxon>
        <taxon>Mucuna</taxon>
    </lineage>
</organism>
<feature type="region of interest" description="Disordered" evidence="1">
    <location>
        <begin position="1"/>
        <end position="45"/>
    </location>
</feature>
<evidence type="ECO:0008006" key="4">
    <source>
        <dbReference type="Google" id="ProtNLM"/>
    </source>
</evidence>
<feature type="compositionally biased region" description="Acidic residues" evidence="1">
    <location>
        <begin position="15"/>
        <end position="24"/>
    </location>
</feature>
<evidence type="ECO:0000313" key="3">
    <source>
        <dbReference type="Proteomes" id="UP000257109"/>
    </source>
</evidence>
<accession>A0A371H029</accession>